<proteinExistence type="predicted"/>
<keyword evidence="2" id="KW-1185">Reference proteome</keyword>
<evidence type="ECO:0000313" key="2">
    <source>
        <dbReference type="Proteomes" id="UP000054097"/>
    </source>
</evidence>
<dbReference type="OrthoDB" id="1103324at2759"/>
<accession>A0A0C2XH15</accession>
<dbReference type="HOGENOM" id="CLU_2074575_0_0_1"/>
<protein>
    <submittedName>
        <fullName evidence="1">Uncharacterized protein</fullName>
    </submittedName>
</protein>
<reference evidence="2" key="2">
    <citation type="submission" date="2015-01" db="EMBL/GenBank/DDBJ databases">
        <title>Evolutionary Origins and Diversification of the Mycorrhizal Mutualists.</title>
        <authorList>
            <consortium name="DOE Joint Genome Institute"/>
            <consortium name="Mycorrhizal Genomics Consortium"/>
            <person name="Kohler A."/>
            <person name="Kuo A."/>
            <person name="Nagy L.G."/>
            <person name="Floudas D."/>
            <person name="Copeland A."/>
            <person name="Barry K.W."/>
            <person name="Cichocki N."/>
            <person name="Veneault-Fourrey C."/>
            <person name="LaButti K."/>
            <person name="Lindquist E.A."/>
            <person name="Lipzen A."/>
            <person name="Lundell T."/>
            <person name="Morin E."/>
            <person name="Murat C."/>
            <person name="Riley R."/>
            <person name="Ohm R."/>
            <person name="Sun H."/>
            <person name="Tunlid A."/>
            <person name="Henrissat B."/>
            <person name="Grigoriev I.V."/>
            <person name="Hibbett D.S."/>
            <person name="Martin F."/>
        </authorList>
    </citation>
    <scope>NUCLEOTIDE SEQUENCE [LARGE SCALE GENOMIC DNA]</scope>
    <source>
        <strain evidence="2">MAFF 305830</strain>
    </source>
</reference>
<gene>
    <name evidence="1" type="ORF">M408DRAFT_23788</name>
</gene>
<dbReference type="STRING" id="933852.A0A0C2XH15"/>
<dbReference type="AlphaFoldDB" id="A0A0C2XH15"/>
<name>A0A0C2XH15_SERVB</name>
<sequence>MGNDLASWNLEEMHYFNEAFLNFWLVDILNFLRFIPSWTPGAYFKKLGDRSTWLSHQIRYTPFAKARQLHISGELGHSIATDLLEEFGATENAQDALANLYLGGADTVCLHCFRQSTL</sequence>
<organism evidence="1 2">
    <name type="scientific">Serendipita vermifera MAFF 305830</name>
    <dbReference type="NCBI Taxonomy" id="933852"/>
    <lineage>
        <taxon>Eukaryota</taxon>
        <taxon>Fungi</taxon>
        <taxon>Dikarya</taxon>
        <taxon>Basidiomycota</taxon>
        <taxon>Agaricomycotina</taxon>
        <taxon>Agaricomycetes</taxon>
        <taxon>Sebacinales</taxon>
        <taxon>Serendipitaceae</taxon>
        <taxon>Serendipita</taxon>
    </lineage>
</organism>
<dbReference type="EMBL" id="KN824293">
    <property type="protein sequence ID" value="KIM28407.1"/>
    <property type="molecule type" value="Genomic_DNA"/>
</dbReference>
<dbReference type="Proteomes" id="UP000054097">
    <property type="component" value="Unassembled WGS sequence"/>
</dbReference>
<reference evidence="1 2" key="1">
    <citation type="submission" date="2014-04" db="EMBL/GenBank/DDBJ databases">
        <authorList>
            <consortium name="DOE Joint Genome Institute"/>
            <person name="Kuo A."/>
            <person name="Zuccaro A."/>
            <person name="Kohler A."/>
            <person name="Nagy L.G."/>
            <person name="Floudas D."/>
            <person name="Copeland A."/>
            <person name="Barry K.W."/>
            <person name="Cichocki N."/>
            <person name="Veneault-Fourrey C."/>
            <person name="LaButti K."/>
            <person name="Lindquist E.A."/>
            <person name="Lipzen A."/>
            <person name="Lundell T."/>
            <person name="Morin E."/>
            <person name="Murat C."/>
            <person name="Sun H."/>
            <person name="Tunlid A."/>
            <person name="Henrissat B."/>
            <person name="Grigoriev I.V."/>
            <person name="Hibbett D.S."/>
            <person name="Martin F."/>
            <person name="Nordberg H.P."/>
            <person name="Cantor M.N."/>
            <person name="Hua S.X."/>
        </authorList>
    </citation>
    <scope>NUCLEOTIDE SEQUENCE [LARGE SCALE GENOMIC DNA]</scope>
    <source>
        <strain evidence="1 2">MAFF 305830</strain>
    </source>
</reference>
<evidence type="ECO:0000313" key="1">
    <source>
        <dbReference type="EMBL" id="KIM28407.1"/>
    </source>
</evidence>